<proteinExistence type="predicted"/>
<evidence type="ECO:0000313" key="1">
    <source>
        <dbReference type="EMBL" id="KAF9459067.1"/>
    </source>
</evidence>
<dbReference type="OrthoDB" id="3543113at2759"/>
<keyword evidence="2" id="KW-1185">Reference proteome</keyword>
<gene>
    <name evidence="1" type="ORF">BDZ94DRAFT_1269115</name>
</gene>
<reference evidence="1" key="1">
    <citation type="submission" date="2020-11" db="EMBL/GenBank/DDBJ databases">
        <authorList>
            <consortium name="DOE Joint Genome Institute"/>
            <person name="Ahrendt S."/>
            <person name="Riley R."/>
            <person name="Andreopoulos W."/>
            <person name="Labutti K."/>
            <person name="Pangilinan J."/>
            <person name="Ruiz-Duenas F.J."/>
            <person name="Barrasa J.M."/>
            <person name="Sanchez-Garcia M."/>
            <person name="Camarero S."/>
            <person name="Miyauchi S."/>
            <person name="Serrano A."/>
            <person name="Linde D."/>
            <person name="Babiker R."/>
            <person name="Drula E."/>
            <person name="Ayuso-Fernandez I."/>
            <person name="Pacheco R."/>
            <person name="Padilla G."/>
            <person name="Ferreira P."/>
            <person name="Barriuso J."/>
            <person name="Kellner H."/>
            <person name="Castanera R."/>
            <person name="Alfaro M."/>
            <person name="Ramirez L."/>
            <person name="Pisabarro A.G."/>
            <person name="Kuo A."/>
            <person name="Tritt A."/>
            <person name="Lipzen A."/>
            <person name="He G."/>
            <person name="Yan M."/>
            <person name="Ng V."/>
            <person name="Cullen D."/>
            <person name="Martin F."/>
            <person name="Rosso M.-N."/>
            <person name="Henrissat B."/>
            <person name="Hibbett D."/>
            <person name="Martinez A.T."/>
            <person name="Grigoriev I.V."/>
        </authorList>
    </citation>
    <scope>NUCLEOTIDE SEQUENCE</scope>
    <source>
        <strain evidence="1">CBS 247.69</strain>
    </source>
</reference>
<comment type="caution">
    <text evidence="1">The sequence shown here is derived from an EMBL/GenBank/DDBJ whole genome shotgun (WGS) entry which is preliminary data.</text>
</comment>
<evidence type="ECO:0000313" key="2">
    <source>
        <dbReference type="Proteomes" id="UP000807353"/>
    </source>
</evidence>
<dbReference type="Proteomes" id="UP000807353">
    <property type="component" value="Unassembled WGS sequence"/>
</dbReference>
<evidence type="ECO:0008006" key="3">
    <source>
        <dbReference type="Google" id="ProtNLM"/>
    </source>
</evidence>
<protein>
    <recommendedName>
        <fullName evidence="3">F-box domain-containing protein</fullName>
    </recommendedName>
</protein>
<dbReference type="Gene3D" id="3.80.10.10">
    <property type="entry name" value="Ribonuclease Inhibitor"/>
    <property type="match status" value="1"/>
</dbReference>
<accession>A0A9P6CB50</accession>
<dbReference type="AlphaFoldDB" id="A0A9P6CB50"/>
<dbReference type="InterPro" id="IPR032675">
    <property type="entry name" value="LRR_dom_sf"/>
</dbReference>
<organism evidence="1 2">
    <name type="scientific">Collybia nuda</name>
    <dbReference type="NCBI Taxonomy" id="64659"/>
    <lineage>
        <taxon>Eukaryota</taxon>
        <taxon>Fungi</taxon>
        <taxon>Dikarya</taxon>
        <taxon>Basidiomycota</taxon>
        <taxon>Agaricomycotina</taxon>
        <taxon>Agaricomycetes</taxon>
        <taxon>Agaricomycetidae</taxon>
        <taxon>Agaricales</taxon>
        <taxon>Tricholomatineae</taxon>
        <taxon>Clitocybaceae</taxon>
        <taxon>Collybia</taxon>
    </lineage>
</organism>
<dbReference type="SUPFAM" id="SSF52047">
    <property type="entry name" value="RNI-like"/>
    <property type="match status" value="1"/>
</dbReference>
<dbReference type="EMBL" id="MU150324">
    <property type="protein sequence ID" value="KAF9459067.1"/>
    <property type="molecule type" value="Genomic_DNA"/>
</dbReference>
<name>A0A9P6CB50_9AGAR</name>
<sequence length="525" mass="58958">MLSTDQHDIPDTPVRKRSHNALEIVDIIDQVLLKLIEDKQAKKTDLVSMARCCKAFEDPSLNRLWASMSSVVPLLKLIHGVEEFQGSLIITGKIDFKKLPPRVQSYAKRIRDVNYDVTGDFSQVDSSTWMRLEHVNGALLPNLRSFRLSYTNPSTLGKERSLLLLPALLRSGSLSSFTFKTSPVTNQNTRYEVGPILNLLGDYNLEIETLEVAGTFISRYSKVLGTIRSLQCVSLEMALDSNLPDVLTALSSLPRIRRLTLAFFGTTLHPGHLQSHTFPELVGITLRGKITFMSRVLAAIKAPSLEYVDIKVMPGAGDGTQESVLPSLQLIRFPALKRIFIDLVGCNSSPRLGERDNKLSIVNPILGNSCVEELVMTSLDPSMCLSDYEVIDLATSWPLLKVLRLEHTSRPTERPTFASLGYLAERCPCLVELSVSLREERLHDVGLKPMSTLGELNLQHTDIKRYARAARYIDKLFPFLYKFSMSEQQTCEAVRDIIFEACKPVRKDEQSRKVEKIIINGWGQL</sequence>